<dbReference type="EMBL" id="JSWE01000089">
    <property type="protein sequence ID" value="KIE05700.1"/>
    <property type="molecule type" value="Genomic_DNA"/>
</dbReference>
<organism evidence="1 2">
    <name type="scientific">Candidatus Jidaibacter acanthamoebae</name>
    <dbReference type="NCBI Taxonomy" id="86105"/>
    <lineage>
        <taxon>Bacteria</taxon>
        <taxon>Pseudomonadati</taxon>
        <taxon>Pseudomonadota</taxon>
        <taxon>Alphaproteobacteria</taxon>
        <taxon>Rickettsiales</taxon>
        <taxon>Candidatus Midichloriaceae</taxon>
        <taxon>Candidatus Jidaibacter</taxon>
    </lineage>
</organism>
<reference evidence="1 2" key="1">
    <citation type="submission" date="2014-11" db="EMBL/GenBank/DDBJ databases">
        <title>A Rickettsiales Symbiont of Amoebae With Ancient Features.</title>
        <authorList>
            <person name="Schulz F."/>
            <person name="Martijn J."/>
            <person name="Wascher F."/>
            <person name="Kostanjsek R."/>
            <person name="Ettema T.J."/>
            <person name="Horn M."/>
        </authorList>
    </citation>
    <scope>NUCLEOTIDE SEQUENCE [LARGE SCALE GENOMIC DNA]</scope>
    <source>
        <strain evidence="1 2">UWC36</strain>
    </source>
</reference>
<gene>
    <name evidence="1" type="ORF">NF27_DM00020</name>
</gene>
<accession>A0A0C1R075</accession>
<evidence type="ECO:0000313" key="2">
    <source>
        <dbReference type="Proteomes" id="UP000031258"/>
    </source>
</evidence>
<dbReference type="PANTHER" id="PTHR33293">
    <property type="entry name" value="INSERTION ELEMENT IS1 1 PROTEIN INSB-RELATED"/>
    <property type="match status" value="1"/>
</dbReference>
<comment type="caution">
    <text evidence="1">The sequence shown here is derived from an EMBL/GenBank/DDBJ whole genome shotgun (WGS) entry which is preliminary data.</text>
</comment>
<proteinExistence type="predicted"/>
<protein>
    <recommendedName>
        <fullName evidence="3">Transposase</fullName>
    </recommendedName>
</protein>
<dbReference type="InterPro" id="IPR051354">
    <property type="entry name" value="Transposase_27_IS1"/>
</dbReference>
<evidence type="ECO:0000313" key="1">
    <source>
        <dbReference type="EMBL" id="KIE05700.1"/>
    </source>
</evidence>
<name>A0A0C1R075_9RICK</name>
<evidence type="ECO:0008006" key="3">
    <source>
        <dbReference type="Google" id="ProtNLM"/>
    </source>
</evidence>
<keyword evidence="2" id="KW-1185">Reference proteome</keyword>
<dbReference type="AlphaFoldDB" id="A0A0C1R075"/>
<dbReference type="Pfam" id="PF13384">
    <property type="entry name" value="HTH_23"/>
    <property type="match status" value="1"/>
</dbReference>
<dbReference type="Proteomes" id="UP000031258">
    <property type="component" value="Unassembled WGS sequence"/>
</dbReference>
<dbReference type="PANTHER" id="PTHR33293:SF1">
    <property type="entry name" value="INSERTION ELEMENT IS1 1 PROTEIN INSB-RELATED"/>
    <property type="match status" value="1"/>
</dbReference>
<sequence>MEREKKEEDRKGKIMESCLRCGGMELKKYGKAKGKIRKKCARCGYQQTRDIARGRSQRDKALALVLYLSGLSMNMTGKIIGVSTQTIMRWIRAWSEKLGQLVVLREMKYEGRYKVRQAT</sequence>